<proteinExistence type="predicted"/>
<dbReference type="Gene3D" id="1.10.10.10">
    <property type="entry name" value="Winged helix-like DNA-binding domain superfamily/Winged helix DNA-binding domain"/>
    <property type="match status" value="2"/>
</dbReference>
<evidence type="ECO:0000259" key="4">
    <source>
        <dbReference type="PROSITE" id="PS50043"/>
    </source>
</evidence>
<dbReference type="GO" id="GO:0006355">
    <property type="term" value="P:regulation of DNA-templated transcription"/>
    <property type="evidence" value="ECO:0007669"/>
    <property type="project" value="InterPro"/>
</dbReference>
<evidence type="ECO:0000256" key="3">
    <source>
        <dbReference type="ARBA" id="ARBA00023163"/>
    </source>
</evidence>
<dbReference type="InterPro" id="IPR016032">
    <property type="entry name" value="Sig_transdc_resp-reg_C-effctor"/>
</dbReference>
<dbReference type="EMBL" id="JQ844173">
    <property type="protein sequence ID" value="AGS51850.1"/>
    <property type="molecule type" value="Genomic_DNA"/>
</dbReference>
<reference evidence="5" key="1">
    <citation type="submission" date="2012-03" db="EMBL/GenBank/DDBJ databases">
        <title>Functional metagenomics reveals considerable lignocellulase gene clusters in the gut microbiome of a wood-feeding higher termite.</title>
        <authorList>
            <person name="Liu N."/>
        </authorList>
    </citation>
    <scope>NUCLEOTIDE SEQUENCE</scope>
</reference>
<sequence length="222" mass="25647">MLTNGKTPKEIAYELKISYNTLIVHQKNMYRKLGVQNISEFLIKFRPIGEVLEMETLFKACKYIDSQIKKYSLEPIGDSSALIDFWIPLFGGKFILTVTRTIKENNGKPEECVAITGLRYEKNGNRINIAGAYFTPDTSNLTPREQQIFNMLLDGKTPREIACKLKISYHTVTMHQKGMYRKLGVQNINDFMTKFRPIEKALEIKTPLRISKKASKFWKNLL</sequence>
<dbReference type="PROSITE" id="PS50043">
    <property type="entry name" value="HTH_LUXR_2"/>
    <property type="match status" value="2"/>
</dbReference>
<dbReference type="AlphaFoldDB" id="A0A806KJZ9"/>
<evidence type="ECO:0000313" key="5">
    <source>
        <dbReference type="EMBL" id="AGS51850.1"/>
    </source>
</evidence>
<dbReference type="PANTHER" id="PTHR44688:SF16">
    <property type="entry name" value="DNA-BINDING TRANSCRIPTIONAL ACTIVATOR DEVR_DOSR"/>
    <property type="match status" value="1"/>
</dbReference>
<keyword evidence="1" id="KW-0805">Transcription regulation</keyword>
<accession>A0A806KJZ9</accession>
<evidence type="ECO:0000256" key="2">
    <source>
        <dbReference type="ARBA" id="ARBA00023125"/>
    </source>
</evidence>
<organism evidence="5">
    <name type="scientific">uncultured bacterium contig00117</name>
    <dbReference type="NCBI Taxonomy" id="1181578"/>
    <lineage>
        <taxon>Bacteria</taxon>
        <taxon>environmental samples</taxon>
    </lineage>
</organism>
<dbReference type="SUPFAM" id="SSF46894">
    <property type="entry name" value="C-terminal effector domain of the bipartite response regulators"/>
    <property type="match status" value="2"/>
</dbReference>
<dbReference type="Pfam" id="PF00196">
    <property type="entry name" value="GerE"/>
    <property type="match status" value="2"/>
</dbReference>
<dbReference type="PRINTS" id="PR00038">
    <property type="entry name" value="HTHLUXR"/>
</dbReference>
<keyword evidence="2" id="KW-0238">DNA-binding</keyword>
<evidence type="ECO:0000256" key="1">
    <source>
        <dbReference type="ARBA" id="ARBA00023015"/>
    </source>
</evidence>
<keyword evidence="3" id="KW-0804">Transcription</keyword>
<dbReference type="CDD" id="cd06170">
    <property type="entry name" value="LuxR_C_like"/>
    <property type="match status" value="2"/>
</dbReference>
<dbReference type="InterPro" id="IPR000792">
    <property type="entry name" value="Tscrpt_reg_LuxR_C"/>
</dbReference>
<dbReference type="PANTHER" id="PTHR44688">
    <property type="entry name" value="DNA-BINDING TRANSCRIPTIONAL ACTIVATOR DEVR_DOSR"/>
    <property type="match status" value="1"/>
</dbReference>
<name>A0A806KJZ9_9BACT</name>
<dbReference type="SMART" id="SM00421">
    <property type="entry name" value="HTH_LUXR"/>
    <property type="match status" value="2"/>
</dbReference>
<feature type="domain" description="HTH luxR-type" evidence="4">
    <location>
        <begin position="1"/>
        <end position="49"/>
    </location>
</feature>
<dbReference type="GO" id="GO:0003677">
    <property type="term" value="F:DNA binding"/>
    <property type="evidence" value="ECO:0007669"/>
    <property type="project" value="UniProtKB-KW"/>
</dbReference>
<feature type="domain" description="HTH luxR-type" evidence="4">
    <location>
        <begin position="137"/>
        <end position="199"/>
    </location>
</feature>
<protein>
    <recommendedName>
        <fullName evidence="4">HTH luxR-type domain-containing protein</fullName>
    </recommendedName>
</protein>
<dbReference type="InterPro" id="IPR036388">
    <property type="entry name" value="WH-like_DNA-bd_sf"/>
</dbReference>